<dbReference type="SUPFAM" id="SSF53800">
    <property type="entry name" value="Chelatase"/>
    <property type="match status" value="1"/>
</dbReference>
<comment type="subcellular location">
    <subcellularLocation>
        <location evidence="10 11">Cytoplasm</location>
    </subcellularLocation>
</comment>
<evidence type="ECO:0000256" key="2">
    <source>
        <dbReference type="ARBA" id="ARBA00007718"/>
    </source>
</evidence>
<dbReference type="GO" id="GO:0046872">
    <property type="term" value="F:metal ion binding"/>
    <property type="evidence" value="ECO:0007669"/>
    <property type="project" value="UniProtKB-UniRule"/>
</dbReference>
<keyword evidence="3 10" id="KW-0963">Cytoplasm</keyword>
<dbReference type="PROSITE" id="PS00534">
    <property type="entry name" value="FERROCHELATASE"/>
    <property type="match status" value="1"/>
</dbReference>
<dbReference type="Gene3D" id="3.40.50.1400">
    <property type="match status" value="2"/>
</dbReference>
<name>A0A0R2DCW2_9LACO</name>
<dbReference type="EC" id="4.99.1.9" evidence="10"/>
<keyword evidence="6 10" id="KW-0350">Heme biosynthesis</keyword>
<dbReference type="FunFam" id="3.40.50.1400:FF:000002">
    <property type="entry name" value="Ferrochelatase"/>
    <property type="match status" value="1"/>
</dbReference>
<reference evidence="12 13" key="1">
    <citation type="journal article" date="2015" name="Genome Announc.">
        <title>Expanding the biotechnology potential of lactobacilli through comparative genomics of 213 strains and associated genera.</title>
        <authorList>
            <person name="Sun Z."/>
            <person name="Harris H.M."/>
            <person name="McCann A."/>
            <person name="Guo C."/>
            <person name="Argimon S."/>
            <person name="Zhang W."/>
            <person name="Yang X."/>
            <person name="Jeffery I.B."/>
            <person name="Cooney J.C."/>
            <person name="Kagawa T.F."/>
            <person name="Liu W."/>
            <person name="Song Y."/>
            <person name="Salvetti E."/>
            <person name="Wrobel A."/>
            <person name="Rasinkangas P."/>
            <person name="Parkhill J."/>
            <person name="Rea M.C."/>
            <person name="O'Sullivan O."/>
            <person name="Ritari J."/>
            <person name="Douillard F.P."/>
            <person name="Paul Ross R."/>
            <person name="Yang R."/>
            <person name="Briner A.E."/>
            <person name="Felis G.E."/>
            <person name="de Vos W.M."/>
            <person name="Barrangou R."/>
            <person name="Klaenhammer T.R."/>
            <person name="Caufield P.W."/>
            <person name="Cui Y."/>
            <person name="Zhang H."/>
            <person name="O'Toole P.W."/>
        </authorList>
    </citation>
    <scope>NUCLEOTIDE SEQUENCE [LARGE SCALE GENOMIC DNA]</scope>
    <source>
        <strain evidence="12 13">DSM 20253</strain>
    </source>
</reference>
<dbReference type="InterPro" id="IPR019772">
    <property type="entry name" value="Ferrochelatase_AS"/>
</dbReference>
<evidence type="ECO:0000256" key="9">
    <source>
        <dbReference type="ARBA" id="ARBA00024536"/>
    </source>
</evidence>
<dbReference type="RefSeq" id="WP_057873718.1">
    <property type="nucleotide sequence ID" value="NZ_AYYI01000029.1"/>
</dbReference>
<dbReference type="STRING" id="1423796.FC24_GL001146"/>
<gene>
    <name evidence="10" type="primary">cpfC</name>
    <name evidence="12" type="ORF">FC24_GL001146</name>
</gene>
<evidence type="ECO:0000256" key="3">
    <source>
        <dbReference type="ARBA" id="ARBA00022490"/>
    </source>
</evidence>
<evidence type="ECO:0000256" key="11">
    <source>
        <dbReference type="RuleBase" id="RU000607"/>
    </source>
</evidence>
<dbReference type="PANTHER" id="PTHR11108">
    <property type="entry name" value="FERROCHELATASE"/>
    <property type="match status" value="1"/>
</dbReference>
<dbReference type="HAMAP" id="MF_00323">
    <property type="entry name" value="Ferrochelatase"/>
    <property type="match status" value="1"/>
</dbReference>
<dbReference type="InterPro" id="IPR033644">
    <property type="entry name" value="Ferrochelatase_C"/>
</dbReference>
<organism evidence="12 13">
    <name type="scientific">Loigolactobacillus rennini DSM 20253</name>
    <dbReference type="NCBI Taxonomy" id="1423796"/>
    <lineage>
        <taxon>Bacteria</taxon>
        <taxon>Bacillati</taxon>
        <taxon>Bacillota</taxon>
        <taxon>Bacilli</taxon>
        <taxon>Lactobacillales</taxon>
        <taxon>Lactobacillaceae</taxon>
        <taxon>Loigolactobacillus</taxon>
    </lineage>
</organism>
<dbReference type="Pfam" id="PF00762">
    <property type="entry name" value="Ferrochelatase"/>
    <property type="match status" value="1"/>
</dbReference>
<dbReference type="CDD" id="cd00419">
    <property type="entry name" value="Ferrochelatase_C"/>
    <property type="match status" value="1"/>
</dbReference>
<evidence type="ECO:0000256" key="10">
    <source>
        <dbReference type="HAMAP-Rule" id="MF_00323"/>
    </source>
</evidence>
<evidence type="ECO:0000313" key="12">
    <source>
        <dbReference type="EMBL" id="KRM98630.1"/>
    </source>
</evidence>
<keyword evidence="4 10" id="KW-0479">Metal-binding</keyword>
<dbReference type="InterPro" id="IPR033659">
    <property type="entry name" value="Ferrochelatase_N"/>
</dbReference>
<evidence type="ECO:0000256" key="1">
    <source>
        <dbReference type="ARBA" id="ARBA00004744"/>
    </source>
</evidence>
<comment type="caution">
    <text evidence="10">Lacks conserved residue(s) required for the propagation of feature annotation.</text>
</comment>
<keyword evidence="13" id="KW-1185">Reference proteome</keyword>
<evidence type="ECO:0000256" key="6">
    <source>
        <dbReference type="ARBA" id="ARBA00023133"/>
    </source>
</evidence>
<evidence type="ECO:0000256" key="7">
    <source>
        <dbReference type="ARBA" id="ARBA00023239"/>
    </source>
</evidence>
<dbReference type="OrthoDB" id="9809741at2"/>
<dbReference type="InterPro" id="IPR001015">
    <property type="entry name" value="Ferrochelatase"/>
</dbReference>
<feature type="binding site" evidence="10">
    <location>
        <position position="190"/>
    </location>
    <ligand>
        <name>Fe(2+)</name>
        <dbReference type="ChEBI" id="CHEBI:29033"/>
    </ligand>
</feature>
<comment type="function">
    <text evidence="10 11">Involved in coproporphyrin-dependent heme b biosynthesis. Catalyzes the insertion of ferrous iron into coproporphyrin III to form Fe-coproporphyrin III.</text>
</comment>
<protein>
    <recommendedName>
        <fullName evidence="10">Coproporphyrin III ferrochelatase</fullName>
        <ecNumber evidence="10">4.99.1.9</ecNumber>
    </recommendedName>
</protein>
<sequence length="310" mass="34802">MKKGVLLVNLGTPKSPTAADVRTYLSKFLADKRVIDVPRAIWLPILHGMILRTRPKRSAARYRQIWTKAGSPLFIYAQKQAQQLQALLPTTIVKYAFCYSDPSITDSLTEMQQAGVTDLTIIPLYPQYSVTTVASVYDQVATHFMHAQAMPNLHFVTAYYQHPTYIKALAAQIKQALAQQSYDRIIFSYHGIPEKYVTAGDPYFKQCTATTQQVMALVGDVPYTQTFQSKFGPGKWLSPATDDTLRALPQQNVKSVLVLTPGFVADCLETLEEIDQENRGYFKASGGQRFTYLHPFNESQTFTQLLADLA</sequence>
<dbReference type="Proteomes" id="UP000051638">
    <property type="component" value="Unassembled WGS sequence"/>
</dbReference>
<evidence type="ECO:0000256" key="4">
    <source>
        <dbReference type="ARBA" id="ARBA00022723"/>
    </source>
</evidence>
<dbReference type="GO" id="GO:0006783">
    <property type="term" value="P:heme biosynthetic process"/>
    <property type="evidence" value="ECO:0007669"/>
    <property type="project" value="UniProtKB-UniRule"/>
</dbReference>
<evidence type="ECO:0000256" key="8">
    <source>
        <dbReference type="ARBA" id="ARBA00023244"/>
    </source>
</evidence>
<comment type="catalytic activity">
    <reaction evidence="9">
        <text>Fe-coproporphyrin III + 2 H(+) = coproporphyrin III + Fe(2+)</text>
        <dbReference type="Rhea" id="RHEA:49572"/>
        <dbReference type="ChEBI" id="CHEBI:15378"/>
        <dbReference type="ChEBI" id="CHEBI:29033"/>
        <dbReference type="ChEBI" id="CHEBI:68438"/>
        <dbReference type="ChEBI" id="CHEBI:131725"/>
        <dbReference type="EC" id="4.99.1.9"/>
    </reaction>
    <physiologicalReaction direction="right-to-left" evidence="9">
        <dbReference type="Rhea" id="RHEA:49574"/>
    </physiologicalReaction>
</comment>
<dbReference type="PANTHER" id="PTHR11108:SF1">
    <property type="entry name" value="FERROCHELATASE, MITOCHONDRIAL"/>
    <property type="match status" value="1"/>
</dbReference>
<dbReference type="UniPathway" id="UPA00252"/>
<dbReference type="GO" id="GO:0005737">
    <property type="term" value="C:cytoplasm"/>
    <property type="evidence" value="ECO:0007669"/>
    <property type="project" value="UniProtKB-SubCell"/>
</dbReference>
<dbReference type="AlphaFoldDB" id="A0A0R2DCW2"/>
<dbReference type="CDD" id="cd03411">
    <property type="entry name" value="Ferrochelatase_N"/>
    <property type="match status" value="1"/>
</dbReference>
<feature type="binding site" evidence="10">
    <location>
        <begin position="61"/>
        <end position="62"/>
    </location>
    <ligand>
        <name>Fe-coproporphyrin III</name>
        <dbReference type="ChEBI" id="CHEBI:68438"/>
    </ligand>
</feature>
<feature type="binding site" evidence="10">
    <location>
        <position position="269"/>
    </location>
    <ligand>
        <name>Fe(2+)</name>
        <dbReference type="ChEBI" id="CHEBI:29033"/>
    </ligand>
</feature>
<keyword evidence="8 10" id="KW-0627">Porphyrin biosynthesis</keyword>
<dbReference type="NCBIfam" id="TIGR00109">
    <property type="entry name" value="hemH"/>
    <property type="match status" value="1"/>
</dbReference>
<evidence type="ECO:0000256" key="5">
    <source>
        <dbReference type="ARBA" id="ARBA00023004"/>
    </source>
</evidence>
<dbReference type="EMBL" id="AYYI01000029">
    <property type="protein sequence ID" value="KRM98630.1"/>
    <property type="molecule type" value="Genomic_DNA"/>
</dbReference>
<evidence type="ECO:0000313" key="13">
    <source>
        <dbReference type="Proteomes" id="UP000051638"/>
    </source>
</evidence>
<comment type="similarity">
    <text evidence="2 10 11">Belongs to the ferrochelatase family.</text>
</comment>
<proteinExistence type="inferred from homology"/>
<keyword evidence="5 10" id="KW-0408">Iron</keyword>
<dbReference type="GO" id="GO:0004325">
    <property type="term" value="F:ferrochelatase activity"/>
    <property type="evidence" value="ECO:0007669"/>
    <property type="project" value="UniProtKB-UniRule"/>
</dbReference>
<comment type="caution">
    <text evidence="12">The sequence shown here is derived from an EMBL/GenBank/DDBJ whole genome shotgun (WGS) entry which is preliminary data.</text>
</comment>
<dbReference type="PATRIC" id="fig|1423796.3.peg.1170"/>
<keyword evidence="7 10" id="KW-0456">Lyase</keyword>
<accession>A0A0R2DCW2</accession>
<comment type="pathway">
    <text evidence="1 10 11">Porphyrin-containing compound metabolism; protoheme biosynthesis.</text>
</comment>